<dbReference type="Gene3D" id="3.40.50.620">
    <property type="entry name" value="HUPs"/>
    <property type="match status" value="1"/>
</dbReference>
<reference evidence="2" key="1">
    <citation type="journal article" date="2014" name="Genome Biol. Evol.">
        <title>Pangenome evidence for extensive interdomain horizontal transfer affecting lineage core and shell genes in uncultured planktonic thaumarchaeota and euryarchaeota.</title>
        <authorList>
            <person name="Deschamps P."/>
            <person name="Zivanovic Y."/>
            <person name="Moreira D."/>
            <person name="Rodriguez-Valera F."/>
            <person name="Lopez-Garcia P."/>
        </authorList>
    </citation>
    <scope>NUCLEOTIDE SEQUENCE</scope>
</reference>
<dbReference type="Pfam" id="PF00582">
    <property type="entry name" value="Usp"/>
    <property type="match status" value="1"/>
</dbReference>
<dbReference type="InterPro" id="IPR006015">
    <property type="entry name" value="Universal_stress_UspA"/>
</dbReference>
<dbReference type="InterPro" id="IPR006016">
    <property type="entry name" value="UspA"/>
</dbReference>
<protein>
    <submittedName>
        <fullName evidence="2">UspA domain-containing protein</fullName>
    </submittedName>
</protein>
<dbReference type="EMBL" id="KF900995">
    <property type="protein sequence ID" value="AIF14224.1"/>
    <property type="molecule type" value="Genomic_DNA"/>
</dbReference>
<dbReference type="InterPro" id="IPR014729">
    <property type="entry name" value="Rossmann-like_a/b/a_fold"/>
</dbReference>
<sequence length="140" mass="15637">MEIKKILVTFDGSKHSEKGLDIAISLVKESKRSIVGLFVKPHSVDSIRYGDVFSGHQDEIVRKTFQTLREKCEENDVKFSTEIRTGDVKTTIEKMTNDDHMNIDMVIIGSRGRGSVKGALLGSVSKYVLDKSKIPVLIVK</sequence>
<evidence type="ECO:0000313" key="2">
    <source>
        <dbReference type="EMBL" id="AIF14224.1"/>
    </source>
</evidence>
<dbReference type="PRINTS" id="PR01438">
    <property type="entry name" value="UNVRSLSTRESS"/>
</dbReference>
<organism evidence="2">
    <name type="scientific">uncultured marine thaumarchaeote KM3_66_E12</name>
    <dbReference type="NCBI Taxonomy" id="1456229"/>
    <lineage>
        <taxon>Archaea</taxon>
        <taxon>Nitrososphaerota</taxon>
        <taxon>environmental samples</taxon>
    </lineage>
</organism>
<dbReference type="AlphaFoldDB" id="A0A075HE70"/>
<dbReference type="CDD" id="cd00293">
    <property type="entry name" value="USP-like"/>
    <property type="match status" value="1"/>
</dbReference>
<name>A0A075HE70_9ARCH</name>
<dbReference type="PANTHER" id="PTHR31964">
    <property type="entry name" value="ADENINE NUCLEOTIDE ALPHA HYDROLASES-LIKE SUPERFAMILY PROTEIN"/>
    <property type="match status" value="1"/>
</dbReference>
<accession>A0A075HE70</accession>
<proteinExistence type="predicted"/>
<dbReference type="PANTHER" id="PTHR31964:SF113">
    <property type="entry name" value="USPA DOMAIN-CONTAINING PROTEIN"/>
    <property type="match status" value="1"/>
</dbReference>
<feature type="domain" description="UspA" evidence="1">
    <location>
        <begin position="3"/>
        <end position="140"/>
    </location>
</feature>
<evidence type="ECO:0000259" key="1">
    <source>
        <dbReference type="Pfam" id="PF00582"/>
    </source>
</evidence>
<dbReference type="SUPFAM" id="SSF52402">
    <property type="entry name" value="Adenine nucleotide alpha hydrolases-like"/>
    <property type="match status" value="1"/>
</dbReference>